<sequence length="187" mass="21010">MNYYIGKITSWLKDGSSHTADILTILGMAGIGKTSLAKYVFGLHCREFERSSFIGDISKKCVEQFNGLLELQRQICGDISKTRSIQVHDVSFYTSQIENALARKKVILVLDGVDSLDHLEALLGKRSFHPGSKIIITTKDVSLVSNYVQLSNPIVQPKHTMILLKGLAEWEDNIERLKEETDSRITK</sequence>
<dbReference type="EMBL" id="CM042056">
    <property type="protein sequence ID" value="KAI3697201.1"/>
    <property type="molecule type" value="Genomic_DNA"/>
</dbReference>
<proteinExistence type="predicted"/>
<keyword evidence="2" id="KW-1185">Reference proteome</keyword>
<evidence type="ECO:0000313" key="2">
    <source>
        <dbReference type="Proteomes" id="UP001055879"/>
    </source>
</evidence>
<protein>
    <submittedName>
        <fullName evidence="1">Uncharacterized protein</fullName>
    </submittedName>
</protein>
<gene>
    <name evidence="1" type="ORF">L6452_30043</name>
</gene>
<accession>A0ACB8ZI72</accession>
<comment type="caution">
    <text evidence="1">The sequence shown here is derived from an EMBL/GenBank/DDBJ whole genome shotgun (WGS) entry which is preliminary data.</text>
</comment>
<reference evidence="2" key="1">
    <citation type="journal article" date="2022" name="Mol. Ecol. Resour.">
        <title>The genomes of chicory, endive, great burdock and yacon provide insights into Asteraceae palaeo-polyploidization history and plant inulin production.</title>
        <authorList>
            <person name="Fan W."/>
            <person name="Wang S."/>
            <person name="Wang H."/>
            <person name="Wang A."/>
            <person name="Jiang F."/>
            <person name="Liu H."/>
            <person name="Zhao H."/>
            <person name="Xu D."/>
            <person name="Zhang Y."/>
        </authorList>
    </citation>
    <scope>NUCLEOTIDE SEQUENCE [LARGE SCALE GENOMIC DNA]</scope>
    <source>
        <strain evidence="2">cv. Niubang</strain>
    </source>
</reference>
<dbReference type="Proteomes" id="UP001055879">
    <property type="component" value="Linkage Group LG10"/>
</dbReference>
<reference evidence="1 2" key="2">
    <citation type="journal article" date="2022" name="Mol. Ecol. Resour.">
        <title>The genomes of chicory, endive, great burdock and yacon provide insights into Asteraceae paleo-polyploidization history and plant inulin production.</title>
        <authorList>
            <person name="Fan W."/>
            <person name="Wang S."/>
            <person name="Wang H."/>
            <person name="Wang A."/>
            <person name="Jiang F."/>
            <person name="Liu H."/>
            <person name="Zhao H."/>
            <person name="Xu D."/>
            <person name="Zhang Y."/>
        </authorList>
    </citation>
    <scope>NUCLEOTIDE SEQUENCE [LARGE SCALE GENOMIC DNA]</scope>
    <source>
        <strain evidence="2">cv. Niubang</strain>
    </source>
</reference>
<organism evidence="1 2">
    <name type="scientific">Arctium lappa</name>
    <name type="common">Greater burdock</name>
    <name type="synonym">Lappa major</name>
    <dbReference type="NCBI Taxonomy" id="4217"/>
    <lineage>
        <taxon>Eukaryota</taxon>
        <taxon>Viridiplantae</taxon>
        <taxon>Streptophyta</taxon>
        <taxon>Embryophyta</taxon>
        <taxon>Tracheophyta</taxon>
        <taxon>Spermatophyta</taxon>
        <taxon>Magnoliopsida</taxon>
        <taxon>eudicotyledons</taxon>
        <taxon>Gunneridae</taxon>
        <taxon>Pentapetalae</taxon>
        <taxon>asterids</taxon>
        <taxon>campanulids</taxon>
        <taxon>Asterales</taxon>
        <taxon>Asteraceae</taxon>
        <taxon>Carduoideae</taxon>
        <taxon>Cardueae</taxon>
        <taxon>Arctiinae</taxon>
        <taxon>Arctium</taxon>
    </lineage>
</organism>
<evidence type="ECO:0000313" key="1">
    <source>
        <dbReference type="EMBL" id="KAI3697201.1"/>
    </source>
</evidence>
<name>A0ACB8ZI72_ARCLA</name>